<name>A0A5J5CF07_9PERO</name>
<evidence type="ECO:0000313" key="4">
    <source>
        <dbReference type="Proteomes" id="UP000327493"/>
    </source>
</evidence>
<accession>A0A5J5CF07</accession>
<feature type="domain" description="CBM21" evidence="2">
    <location>
        <begin position="101"/>
        <end position="127"/>
    </location>
</feature>
<evidence type="ECO:0000313" key="3">
    <source>
        <dbReference type="EMBL" id="KAA8578899.1"/>
    </source>
</evidence>
<dbReference type="InterPro" id="IPR038175">
    <property type="entry name" value="CBM21_dom_sf"/>
</dbReference>
<dbReference type="Pfam" id="PF03370">
    <property type="entry name" value="CBM_21"/>
    <property type="match status" value="1"/>
</dbReference>
<evidence type="ECO:0000259" key="2">
    <source>
        <dbReference type="Pfam" id="PF03370"/>
    </source>
</evidence>
<keyword evidence="4" id="KW-1185">Reference proteome</keyword>
<organism evidence="3 4">
    <name type="scientific">Etheostoma spectabile</name>
    <name type="common">orangethroat darter</name>
    <dbReference type="NCBI Taxonomy" id="54343"/>
    <lineage>
        <taxon>Eukaryota</taxon>
        <taxon>Metazoa</taxon>
        <taxon>Chordata</taxon>
        <taxon>Craniata</taxon>
        <taxon>Vertebrata</taxon>
        <taxon>Euteleostomi</taxon>
        <taxon>Actinopterygii</taxon>
        <taxon>Neopterygii</taxon>
        <taxon>Teleostei</taxon>
        <taxon>Neoteleostei</taxon>
        <taxon>Acanthomorphata</taxon>
        <taxon>Eupercaria</taxon>
        <taxon>Perciformes</taxon>
        <taxon>Percoidei</taxon>
        <taxon>Percidae</taxon>
        <taxon>Etheostomatinae</taxon>
        <taxon>Etheostoma</taxon>
    </lineage>
</organism>
<protein>
    <recommendedName>
        <fullName evidence="2">CBM21 domain-containing protein</fullName>
    </recommendedName>
</protein>
<dbReference type="AlphaFoldDB" id="A0A5J5CF07"/>
<gene>
    <name evidence="3" type="ORF">FQN60_004491</name>
</gene>
<evidence type="ECO:0000256" key="1">
    <source>
        <dbReference type="SAM" id="MobiDB-lite"/>
    </source>
</evidence>
<feature type="region of interest" description="Disordered" evidence="1">
    <location>
        <begin position="21"/>
        <end position="101"/>
    </location>
</feature>
<dbReference type="InterPro" id="IPR005036">
    <property type="entry name" value="CBM21_dom"/>
</dbReference>
<reference evidence="3 4" key="1">
    <citation type="submission" date="2019-08" db="EMBL/GenBank/DDBJ databases">
        <title>A chromosome-level genome assembly, high-density linkage maps, and genome scans reveal the genomic architecture of hybrid incompatibilities underlying speciation via character displacement in darters (Percidae: Etheostominae).</title>
        <authorList>
            <person name="Moran R.L."/>
            <person name="Catchen J.M."/>
            <person name="Fuller R.C."/>
        </authorList>
    </citation>
    <scope>NUCLEOTIDE SEQUENCE [LARGE SCALE GENOMIC DNA]</scope>
    <source>
        <strain evidence="3">EspeVRDwgs_2016</strain>
        <tissue evidence="3">Muscle</tissue>
    </source>
</reference>
<proteinExistence type="predicted"/>
<dbReference type="Gene3D" id="2.60.40.2440">
    <property type="entry name" value="Carbohydrate binding type-21 domain"/>
    <property type="match status" value="1"/>
</dbReference>
<feature type="region of interest" description="Disordered" evidence="1">
    <location>
        <begin position="128"/>
        <end position="154"/>
    </location>
</feature>
<sequence length="190" mass="21080">MPVDVAVRICLASPPTLRSLHATPSVLRQHPRRHSNRRLGSGGRKQQGEEEEEERGVRRRSRSGARRRARLRRDGDGGAAGPPDGDGGAAVPPDGHGGRPRRVEFCIQYQTQHQTFWDNNCGNNYRLADPDTGRSQRAQGPAGLQIPRDRGGQKREQVIELDPFGSPRTSAGIFPEWQSWGCVETSAPYW</sequence>
<dbReference type="EMBL" id="VOFY01000068">
    <property type="protein sequence ID" value="KAA8578899.1"/>
    <property type="molecule type" value="Genomic_DNA"/>
</dbReference>
<comment type="caution">
    <text evidence="3">The sequence shown here is derived from an EMBL/GenBank/DDBJ whole genome shotgun (WGS) entry which is preliminary data.</text>
</comment>
<feature type="compositionally biased region" description="Gly residues" evidence="1">
    <location>
        <begin position="77"/>
        <end position="88"/>
    </location>
</feature>
<dbReference type="Proteomes" id="UP000327493">
    <property type="component" value="Unassembled WGS sequence"/>
</dbReference>
<feature type="compositionally biased region" description="Basic residues" evidence="1">
    <location>
        <begin position="57"/>
        <end position="71"/>
    </location>
</feature>